<gene>
    <name evidence="1" type="ORF">MANT1106_LOCUS9343</name>
</gene>
<dbReference type="EMBL" id="HBFC01015876">
    <property type="protein sequence ID" value="CAD8706660.1"/>
    <property type="molecule type" value="Transcribed_RNA"/>
</dbReference>
<dbReference type="AlphaFoldDB" id="A0A7S0X7T2"/>
<evidence type="ECO:0000313" key="1">
    <source>
        <dbReference type="EMBL" id="CAD8706660.1"/>
    </source>
</evidence>
<reference evidence="1" key="1">
    <citation type="submission" date="2021-01" db="EMBL/GenBank/DDBJ databases">
        <authorList>
            <person name="Corre E."/>
            <person name="Pelletier E."/>
            <person name="Niang G."/>
            <person name="Scheremetjew M."/>
            <person name="Finn R."/>
            <person name="Kale V."/>
            <person name="Holt S."/>
            <person name="Cochrane G."/>
            <person name="Meng A."/>
            <person name="Brown T."/>
            <person name="Cohen L."/>
        </authorList>
    </citation>
    <scope>NUCLEOTIDE SEQUENCE</scope>
    <source>
        <strain evidence="1">SL-175</strain>
    </source>
</reference>
<sequence length="360" mass="40049">MHKPNCTAAVYFVVRKLQFGSAQHRGIQPAFALQQQFGIQSHVLDCSYYCGRDKWKRINERVTQSAKKSIFIHNDVPCECLHNIQKAFHILDLMDTLDITPKGFDMYIVATESIKVAVQQRITTKGLRIPVEVVPYHHSNLLGRKHEHGELSRAVDTVLYVGSKPSPGMVASVRKFLAHKHRQTRFLVIGGNTRRNQAIGLHRDAIIKSNISTMWPLSVAYSDGFAVDMSTKGNLAIMWDQCSQYVQKCSSTDSSCRQVQEQKCLSLKDDSRLLNHLACGLPTVAYGKYQSSKDLLMNTSYPLVASTTAELLLVLDNAILNATLRVSASEIGLDIARARDICSTAAIYAKVVCISSGGRH</sequence>
<name>A0A7S0X7T2_9CHLO</name>
<organism evidence="1">
    <name type="scientific">Mantoniella antarctica</name>
    <dbReference type="NCBI Taxonomy" id="81844"/>
    <lineage>
        <taxon>Eukaryota</taxon>
        <taxon>Viridiplantae</taxon>
        <taxon>Chlorophyta</taxon>
        <taxon>Mamiellophyceae</taxon>
        <taxon>Mamiellales</taxon>
        <taxon>Mamiellaceae</taxon>
        <taxon>Mantoniella</taxon>
    </lineage>
</organism>
<accession>A0A7S0X7T2</accession>
<proteinExistence type="predicted"/>
<protein>
    <submittedName>
        <fullName evidence="1">Uncharacterized protein</fullName>
    </submittedName>
</protein>